<protein>
    <submittedName>
        <fullName evidence="7">Abc transporter permease</fullName>
    </submittedName>
</protein>
<dbReference type="InterPro" id="IPR001851">
    <property type="entry name" value="ABC_transp_permease"/>
</dbReference>
<dbReference type="AlphaFoldDB" id="A0A498R6Y3"/>
<dbReference type="RefSeq" id="WP_122628189.1">
    <property type="nucleotide sequence ID" value="NZ_UPPP01000072.1"/>
</dbReference>
<feature type="transmembrane region" description="Helical" evidence="6">
    <location>
        <begin position="60"/>
        <end position="92"/>
    </location>
</feature>
<sequence length="326" mass="33748">MLNLKVDTEKNGTQPVLNVAKNILIKSETLIILLVMVIILSILSPTFLHPQNLINVVRQISVIAIIAMGSTMAIITTGIDLSPGSVVALVGVVTATYAHSDSQLLLAILIGLFTGAFAGFINGSISALGKIPPFIATLGMYTAARGAALIFSDGRPVTDLSHGFEFIGGGYILGIPCPIYIMIVTGVLVHILLKHTKFGKHVYAIGGNTQAAVVSGINVERTLIYVYSLAGLLAGLGGIILTSRLDAGQPTSGVGYELDAIASAVIGGTSLSGGIGTIGGTMIGALIIGVLNNGLDLLNVSPYWQQILKGVIIVGAVLLDKIKNKK</sequence>
<dbReference type="GO" id="GO:0022857">
    <property type="term" value="F:transmembrane transporter activity"/>
    <property type="evidence" value="ECO:0007669"/>
    <property type="project" value="InterPro"/>
</dbReference>
<reference evidence="7 8" key="1">
    <citation type="submission" date="2018-06" db="EMBL/GenBank/DDBJ databases">
        <authorList>
            <person name="Strepis N."/>
        </authorList>
    </citation>
    <scope>NUCLEOTIDE SEQUENCE [LARGE SCALE GENOMIC DNA]</scope>
    <source>
        <strain evidence="7">LUCI</strain>
    </source>
</reference>
<dbReference type="CDD" id="cd06579">
    <property type="entry name" value="TM_PBP1_transp_AraH_like"/>
    <property type="match status" value="1"/>
</dbReference>
<evidence type="ECO:0000256" key="2">
    <source>
        <dbReference type="ARBA" id="ARBA00022475"/>
    </source>
</evidence>
<keyword evidence="8" id="KW-1185">Reference proteome</keyword>
<keyword evidence="4 6" id="KW-1133">Transmembrane helix</keyword>
<feature type="transmembrane region" description="Helical" evidence="6">
    <location>
        <begin position="104"/>
        <end position="125"/>
    </location>
</feature>
<gene>
    <name evidence="7" type="ORF">LUCI_2498</name>
</gene>
<dbReference type="Proteomes" id="UP000277811">
    <property type="component" value="Unassembled WGS sequence"/>
</dbReference>
<evidence type="ECO:0000256" key="1">
    <source>
        <dbReference type="ARBA" id="ARBA00004651"/>
    </source>
</evidence>
<evidence type="ECO:0000256" key="4">
    <source>
        <dbReference type="ARBA" id="ARBA00022989"/>
    </source>
</evidence>
<evidence type="ECO:0000313" key="7">
    <source>
        <dbReference type="EMBL" id="VBB07254.1"/>
    </source>
</evidence>
<feature type="transmembrane region" description="Helical" evidence="6">
    <location>
        <begin position="224"/>
        <end position="243"/>
    </location>
</feature>
<proteinExistence type="predicted"/>
<dbReference type="Pfam" id="PF02653">
    <property type="entry name" value="BPD_transp_2"/>
    <property type="match status" value="1"/>
</dbReference>
<evidence type="ECO:0000256" key="6">
    <source>
        <dbReference type="SAM" id="Phobius"/>
    </source>
</evidence>
<dbReference type="OrthoDB" id="9813906at2"/>
<comment type="subcellular location">
    <subcellularLocation>
        <location evidence="1">Cell membrane</location>
        <topology evidence="1">Multi-pass membrane protein</topology>
    </subcellularLocation>
</comment>
<dbReference type="PANTHER" id="PTHR32196:SF72">
    <property type="entry name" value="RIBOSE IMPORT PERMEASE PROTEIN RBSC"/>
    <property type="match status" value="1"/>
</dbReference>
<keyword evidence="5 6" id="KW-0472">Membrane</keyword>
<feature type="transmembrane region" description="Helical" evidence="6">
    <location>
        <begin position="171"/>
        <end position="193"/>
    </location>
</feature>
<dbReference type="EMBL" id="UPPP01000072">
    <property type="protein sequence ID" value="VBB07254.1"/>
    <property type="molecule type" value="Genomic_DNA"/>
</dbReference>
<feature type="transmembrane region" description="Helical" evidence="6">
    <location>
        <begin position="264"/>
        <end position="291"/>
    </location>
</feature>
<accession>A0A498R6Y3</accession>
<feature type="transmembrane region" description="Helical" evidence="6">
    <location>
        <begin position="131"/>
        <end position="151"/>
    </location>
</feature>
<dbReference type="PANTHER" id="PTHR32196">
    <property type="entry name" value="ABC TRANSPORTER PERMEASE PROTEIN YPHD-RELATED-RELATED"/>
    <property type="match status" value="1"/>
</dbReference>
<keyword evidence="3 6" id="KW-0812">Transmembrane</keyword>
<dbReference type="GO" id="GO:0005886">
    <property type="term" value="C:plasma membrane"/>
    <property type="evidence" value="ECO:0007669"/>
    <property type="project" value="UniProtKB-SubCell"/>
</dbReference>
<keyword evidence="2" id="KW-1003">Cell membrane</keyword>
<organism evidence="7 8">
    <name type="scientific">Lucifera butyrica</name>
    <dbReference type="NCBI Taxonomy" id="1351585"/>
    <lineage>
        <taxon>Bacteria</taxon>
        <taxon>Bacillati</taxon>
        <taxon>Bacillota</taxon>
        <taxon>Negativicutes</taxon>
        <taxon>Veillonellales</taxon>
        <taxon>Veillonellaceae</taxon>
        <taxon>Lucifera</taxon>
    </lineage>
</organism>
<evidence type="ECO:0000313" key="8">
    <source>
        <dbReference type="Proteomes" id="UP000277811"/>
    </source>
</evidence>
<name>A0A498R6Y3_9FIRM</name>
<evidence type="ECO:0000256" key="5">
    <source>
        <dbReference type="ARBA" id="ARBA00023136"/>
    </source>
</evidence>
<evidence type="ECO:0000256" key="3">
    <source>
        <dbReference type="ARBA" id="ARBA00022692"/>
    </source>
</evidence>
<feature type="transmembrane region" description="Helical" evidence="6">
    <location>
        <begin position="30"/>
        <end position="48"/>
    </location>
</feature>